<dbReference type="InterPro" id="IPR036792">
    <property type="entry name" value="Asp_carbatrfase_reg_C_sf"/>
</dbReference>
<keyword evidence="1 4" id="KW-0479">Metal-binding</keyword>
<feature type="binding site" evidence="4">
    <location>
        <position position="135"/>
    </location>
    <ligand>
        <name>Zn(2+)</name>
        <dbReference type="ChEBI" id="CHEBI:29105"/>
    </ligand>
</feature>
<dbReference type="GO" id="GO:0009347">
    <property type="term" value="C:aspartate carbamoyltransferase complex"/>
    <property type="evidence" value="ECO:0007669"/>
    <property type="project" value="InterPro"/>
</dbReference>
<dbReference type="GO" id="GO:0046872">
    <property type="term" value="F:metal ion binding"/>
    <property type="evidence" value="ECO:0007669"/>
    <property type="project" value="UniProtKB-KW"/>
</dbReference>
<dbReference type="InterPro" id="IPR020545">
    <property type="entry name" value="Asp_carbamoyltransf_reg_N"/>
</dbReference>
<dbReference type="GO" id="GO:0006221">
    <property type="term" value="P:pyrimidine nucleotide biosynthetic process"/>
    <property type="evidence" value="ECO:0007669"/>
    <property type="project" value="UniProtKB-UniRule"/>
</dbReference>
<evidence type="ECO:0000256" key="1">
    <source>
        <dbReference type="ARBA" id="ARBA00022723"/>
    </source>
</evidence>
<evidence type="ECO:0000313" key="7">
    <source>
        <dbReference type="EMBL" id="PIT87497.1"/>
    </source>
</evidence>
<gene>
    <name evidence="4" type="primary">pyrI</name>
    <name evidence="7" type="ORF">COU31_02720</name>
</gene>
<evidence type="ECO:0000256" key="4">
    <source>
        <dbReference type="HAMAP-Rule" id="MF_00002"/>
    </source>
</evidence>
<comment type="subunit">
    <text evidence="4">Contains catalytic and regulatory chains.</text>
</comment>
<evidence type="ECO:0000256" key="2">
    <source>
        <dbReference type="ARBA" id="ARBA00022833"/>
    </source>
</evidence>
<comment type="similarity">
    <text evidence="4">Belongs to the PyrI family.</text>
</comment>
<sequence>MRAFRVFAIEEGTVIDHIDNGVALKIIRLLNLAAENKIVSVGLNFSSRTQKYKDIIKVEKRELTPEEMNRVAILAPHATINIIRDYKVHKKFRVEIPQQIEHVIVCPNPKCVTNHDGTDTVFSVISRNHSLKLQCHYCEKIFKQEEIKEYKNN</sequence>
<comment type="caution">
    <text evidence="7">The sequence shown here is derived from an EMBL/GenBank/DDBJ whole genome shotgun (WGS) entry which is preliminary data.</text>
</comment>
<feature type="binding site" evidence="4">
    <location>
        <position position="111"/>
    </location>
    <ligand>
        <name>Zn(2+)</name>
        <dbReference type="ChEBI" id="CHEBI:29105"/>
    </ligand>
</feature>
<feature type="binding site" evidence="4">
    <location>
        <position position="106"/>
    </location>
    <ligand>
        <name>Zn(2+)</name>
        <dbReference type="ChEBI" id="CHEBI:29105"/>
    </ligand>
</feature>
<dbReference type="PANTHER" id="PTHR35805:SF1">
    <property type="entry name" value="ASPARTATE CARBAMOYLTRANSFERASE REGULATORY CHAIN"/>
    <property type="match status" value="1"/>
</dbReference>
<dbReference type="EMBL" id="PFBX01000026">
    <property type="protein sequence ID" value="PIT87497.1"/>
    <property type="molecule type" value="Genomic_DNA"/>
</dbReference>
<dbReference type="SUPFAM" id="SSF54893">
    <property type="entry name" value="Aspartate carbamoyltransferase, Regulatory-chain, N-terminal domain"/>
    <property type="match status" value="1"/>
</dbReference>
<reference evidence="8" key="1">
    <citation type="submission" date="2017-09" db="EMBL/GenBank/DDBJ databases">
        <title>Depth-based differentiation of microbial function through sediment-hosted aquifers and enrichment of novel symbionts in the deep terrestrial subsurface.</title>
        <authorList>
            <person name="Probst A.J."/>
            <person name="Ladd B."/>
            <person name="Jarett J.K."/>
            <person name="Geller-Mcgrath D.E."/>
            <person name="Sieber C.M.K."/>
            <person name="Emerson J.B."/>
            <person name="Anantharaman K."/>
            <person name="Thomas B.C."/>
            <person name="Malmstrom R."/>
            <person name="Stieglmeier M."/>
            <person name="Klingl A."/>
            <person name="Woyke T."/>
            <person name="Ryan C.M."/>
            <person name="Banfield J.F."/>
        </authorList>
    </citation>
    <scope>NUCLEOTIDE SEQUENCE [LARGE SCALE GENOMIC DNA]</scope>
</reference>
<dbReference type="PANTHER" id="PTHR35805">
    <property type="entry name" value="ASPARTATE CARBAMOYLTRANSFERASE REGULATORY CHAIN"/>
    <property type="match status" value="1"/>
</dbReference>
<dbReference type="AlphaFoldDB" id="A0A2M6W3Y5"/>
<dbReference type="HAMAP" id="MF_00002">
    <property type="entry name" value="Asp_carb_tr_reg"/>
    <property type="match status" value="1"/>
</dbReference>
<keyword evidence="3 4" id="KW-0665">Pyrimidine biosynthesis</keyword>
<dbReference type="Gene3D" id="2.30.30.20">
    <property type="entry name" value="Aspartate carbamoyltransferase regulatory subunit, C-terminal domain"/>
    <property type="match status" value="1"/>
</dbReference>
<dbReference type="Proteomes" id="UP000231183">
    <property type="component" value="Unassembled WGS sequence"/>
</dbReference>
<dbReference type="NCBIfam" id="TIGR00240">
    <property type="entry name" value="ATCase_reg"/>
    <property type="match status" value="1"/>
</dbReference>
<dbReference type="GO" id="GO:0016740">
    <property type="term" value="F:transferase activity"/>
    <property type="evidence" value="ECO:0007669"/>
    <property type="project" value="UniProtKB-KW"/>
</dbReference>
<keyword evidence="2 4" id="KW-0862">Zinc</keyword>
<name>A0A2M6W3Y5_9BACT</name>
<accession>A0A2M6W3Y5</accession>
<evidence type="ECO:0000256" key="3">
    <source>
        <dbReference type="ARBA" id="ARBA00022975"/>
    </source>
</evidence>
<feature type="domain" description="Aspartate carbamoyltransferase regulatory subunit N-terminal" evidence="5">
    <location>
        <begin position="5"/>
        <end position="95"/>
    </location>
</feature>
<dbReference type="GO" id="GO:0006207">
    <property type="term" value="P:'de novo' pyrimidine nucleobase biosynthetic process"/>
    <property type="evidence" value="ECO:0007669"/>
    <property type="project" value="InterPro"/>
</dbReference>
<proteinExistence type="inferred from homology"/>
<dbReference type="InterPro" id="IPR002801">
    <property type="entry name" value="Asp_carbamoylTrfase_reg"/>
</dbReference>
<evidence type="ECO:0000259" key="6">
    <source>
        <dbReference type="Pfam" id="PF02748"/>
    </source>
</evidence>
<evidence type="ECO:0000313" key="8">
    <source>
        <dbReference type="Proteomes" id="UP000231183"/>
    </source>
</evidence>
<organism evidence="7 8">
    <name type="scientific">Candidatus Magasanikbacteria bacterium CG10_big_fil_rev_8_21_14_0_10_40_10</name>
    <dbReference type="NCBI Taxonomy" id="1974648"/>
    <lineage>
        <taxon>Bacteria</taxon>
        <taxon>Candidatus Magasanikiibacteriota</taxon>
    </lineage>
</organism>
<feature type="domain" description="Aspartate carbamoyltransferase regulatory subunit C-terminal" evidence="6">
    <location>
        <begin position="99"/>
        <end position="147"/>
    </location>
</feature>
<dbReference type="SUPFAM" id="SSF57825">
    <property type="entry name" value="Aspartate carbamoyltransferase, Regulatory-chain, C-terminal domain"/>
    <property type="match status" value="1"/>
</dbReference>
<comment type="function">
    <text evidence="4">Involved in allosteric regulation of aspartate carbamoyltransferase.</text>
</comment>
<evidence type="ECO:0000259" key="5">
    <source>
        <dbReference type="Pfam" id="PF01948"/>
    </source>
</evidence>
<dbReference type="Gene3D" id="3.30.70.140">
    <property type="entry name" value="Aspartate carbamoyltransferase regulatory subunit, N-terminal domain"/>
    <property type="match status" value="1"/>
</dbReference>
<feature type="binding site" evidence="4">
    <location>
        <position position="138"/>
    </location>
    <ligand>
        <name>Zn(2+)</name>
        <dbReference type="ChEBI" id="CHEBI:29105"/>
    </ligand>
</feature>
<comment type="cofactor">
    <cofactor evidence="4">
        <name>Zn(2+)</name>
        <dbReference type="ChEBI" id="CHEBI:29105"/>
    </cofactor>
    <text evidence="4">Binds 1 zinc ion per subunit.</text>
</comment>
<dbReference type="InterPro" id="IPR036793">
    <property type="entry name" value="Asp_carbatrfase_reg_N_sf"/>
</dbReference>
<dbReference type="InterPro" id="IPR020542">
    <property type="entry name" value="Asp_carbamoyltrfase_reg_C"/>
</dbReference>
<protein>
    <recommendedName>
        <fullName evidence="4">Aspartate carbamoyltransferase regulatory chain</fullName>
    </recommendedName>
</protein>
<dbReference type="Pfam" id="PF01948">
    <property type="entry name" value="PyrI"/>
    <property type="match status" value="1"/>
</dbReference>
<dbReference type="Pfam" id="PF02748">
    <property type="entry name" value="PyrI_C"/>
    <property type="match status" value="1"/>
</dbReference>
<keyword evidence="7" id="KW-0808">Transferase</keyword>